<dbReference type="GO" id="GO:0016747">
    <property type="term" value="F:acyltransferase activity, transferring groups other than amino-acyl groups"/>
    <property type="evidence" value="ECO:0007669"/>
    <property type="project" value="InterPro"/>
</dbReference>
<dbReference type="AlphaFoldDB" id="A0A8H4TYQ6"/>
<dbReference type="Proteomes" id="UP000622797">
    <property type="component" value="Unassembled WGS sequence"/>
</dbReference>
<sequence>MASGNIDKAFQSERLVFRTPENNDEDRDFLFTHLENDPLNASLGDLNLLRPKTKKSVEEFIVQMQKATLPIVMCLSTEEAKKHDKDASGPVTIGYMVLGWGGKPPNRDHHRNIAIGLTIAEPFQNKGYGGETINWALDWAFRFGGYHRVSLGTVAYNHRAQHLYKKLGFVEEGRRREVVLFDRKWYDVIDYGMLEHEWEALRGLK</sequence>
<accession>A0A8H4TYQ6</accession>
<dbReference type="EMBL" id="JABEXW010000282">
    <property type="protein sequence ID" value="KAF4966591.1"/>
    <property type="molecule type" value="Genomic_DNA"/>
</dbReference>
<keyword evidence="3" id="KW-1185">Reference proteome</keyword>
<feature type="domain" description="N-acetyltransferase" evidence="1">
    <location>
        <begin position="47"/>
        <end position="187"/>
    </location>
</feature>
<dbReference type="OrthoDB" id="64477at2759"/>
<reference evidence="2" key="2">
    <citation type="submission" date="2020-05" db="EMBL/GenBank/DDBJ databases">
        <authorList>
            <person name="Kim H.-S."/>
            <person name="Proctor R.H."/>
            <person name="Brown D.W."/>
        </authorList>
    </citation>
    <scope>NUCLEOTIDE SEQUENCE</scope>
    <source>
        <strain evidence="2">NRRL 20472</strain>
    </source>
</reference>
<proteinExistence type="predicted"/>
<dbReference type="Gene3D" id="3.40.630.30">
    <property type="match status" value="1"/>
</dbReference>
<dbReference type="InterPro" id="IPR016181">
    <property type="entry name" value="Acyl_CoA_acyltransferase"/>
</dbReference>
<evidence type="ECO:0000313" key="2">
    <source>
        <dbReference type="EMBL" id="KAF4966591.1"/>
    </source>
</evidence>
<evidence type="ECO:0000259" key="1">
    <source>
        <dbReference type="PROSITE" id="PS51186"/>
    </source>
</evidence>
<evidence type="ECO:0000313" key="3">
    <source>
        <dbReference type="Proteomes" id="UP000622797"/>
    </source>
</evidence>
<dbReference type="PROSITE" id="PS51186">
    <property type="entry name" value="GNAT"/>
    <property type="match status" value="1"/>
</dbReference>
<dbReference type="InterPro" id="IPR000182">
    <property type="entry name" value="GNAT_dom"/>
</dbReference>
<reference evidence="2" key="1">
    <citation type="journal article" date="2020" name="BMC Genomics">
        <title>Correction to: Identification and distribution of gene clusters required for synthesis of sphingolipid metabolism inhibitors in diverse species of the filamentous fungus Fusarium.</title>
        <authorList>
            <person name="Kim H.S."/>
            <person name="Lohmar J.M."/>
            <person name="Busman M."/>
            <person name="Brown D.W."/>
            <person name="Naumann T.A."/>
            <person name="Divon H.H."/>
            <person name="Lysoe E."/>
            <person name="Uhlig S."/>
            <person name="Proctor R.H."/>
        </authorList>
    </citation>
    <scope>NUCLEOTIDE SEQUENCE</scope>
    <source>
        <strain evidence="2">NRRL 20472</strain>
    </source>
</reference>
<dbReference type="PANTHER" id="PTHR43415">
    <property type="entry name" value="SPERMIDINE N(1)-ACETYLTRANSFERASE"/>
    <property type="match status" value="1"/>
</dbReference>
<name>A0A8H4TYQ6_9HYPO</name>
<dbReference type="PANTHER" id="PTHR43415:SF3">
    <property type="entry name" value="GNAT-FAMILY ACETYLTRANSFERASE"/>
    <property type="match status" value="1"/>
</dbReference>
<gene>
    <name evidence="2" type="ORF">FSARC_5755</name>
</gene>
<dbReference type="CDD" id="cd04301">
    <property type="entry name" value="NAT_SF"/>
    <property type="match status" value="1"/>
</dbReference>
<dbReference type="Pfam" id="PF00583">
    <property type="entry name" value="Acetyltransf_1"/>
    <property type="match status" value="1"/>
</dbReference>
<protein>
    <recommendedName>
        <fullName evidence="1">N-acetyltransferase domain-containing protein</fullName>
    </recommendedName>
</protein>
<comment type="caution">
    <text evidence="2">The sequence shown here is derived from an EMBL/GenBank/DDBJ whole genome shotgun (WGS) entry which is preliminary data.</text>
</comment>
<dbReference type="SUPFAM" id="SSF55729">
    <property type="entry name" value="Acyl-CoA N-acyltransferases (Nat)"/>
    <property type="match status" value="1"/>
</dbReference>
<organism evidence="2 3">
    <name type="scientific">Fusarium sarcochroum</name>
    <dbReference type="NCBI Taxonomy" id="1208366"/>
    <lineage>
        <taxon>Eukaryota</taxon>
        <taxon>Fungi</taxon>
        <taxon>Dikarya</taxon>
        <taxon>Ascomycota</taxon>
        <taxon>Pezizomycotina</taxon>
        <taxon>Sordariomycetes</taxon>
        <taxon>Hypocreomycetidae</taxon>
        <taxon>Hypocreales</taxon>
        <taxon>Nectriaceae</taxon>
        <taxon>Fusarium</taxon>
        <taxon>Fusarium lateritium species complex</taxon>
    </lineage>
</organism>